<evidence type="ECO:0000259" key="2">
    <source>
        <dbReference type="Pfam" id="PF03779"/>
    </source>
</evidence>
<dbReference type="InterPro" id="IPR005530">
    <property type="entry name" value="SPW"/>
</dbReference>
<feature type="transmembrane region" description="Helical" evidence="1">
    <location>
        <begin position="66"/>
        <end position="85"/>
    </location>
</feature>
<feature type="domain" description="SPW repeat-containing integral membrane" evidence="2">
    <location>
        <begin position="6"/>
        <end position="106"/>
    </location>
</feature>
<dbReference type="EMBL" id="LWBS01000369">
    <property type="protein sequence ID" value="OAP91623.1"/>
    <property type="molecule type" value="Genomic_DNA"/>
</dbReference>
<keyword evidence="1" id="KW-1133">Transmembrane helix</keyword>
<reference evidence="3" key="1">
    <citation type="submission" date="2016-04" db="EMBL/GenBank/DDBJ databases">
        <title>Fast-growing isolate from the root nodules of Vavilovia formosa.</title>
        <authorList>
            <person name="Kimeklis A."/>
            <person name="Safronova V."/>
            <person name="Belimov A."/>
            <person name="Andronov E."/>
        </authorList>
    </citation>
    <scope>NUCLEOTIDE SEQUENCE [LARGE SCALE GENOMIC DNA]</scope>
    <source>
        <strain evidence="3">Vaf-46</strain>
    </source>
</reference>
<sequence>MNRRRWQDHIAFIVGIWLISSPWAFGRFSPDSMPMGSAAWNFLVCGTAISILGLAALASYRFWEEWVNLLIGVWLVASPWILQYVQEPLLVWNAFICGILLVVLGVWALRGANLSERH</sequence>
<keyword evidence="1" id="KW-0472">Membrane</keyword>
<feature type="transmembrane region" description="Helical" evidence="1">
    <location>
        <begin position="9"/>
        <end position="26"/>
    </location>
</feature>
<proteinExistence type="predicted"/>
<gene>
    <name evidence="3" type="ORF">A4U53_27175</name>
</gene>
<accession>A0A179BJW5</accession>
<keyword evidence="1" id="KW-0812">Transmembrane</keyword>
<evidence type="ECO:0000313" key="3">
    <source>
        <dbReference type="EMBL" id="OAP91623.1"/>
    </source>
</evidence>
<protein>
    <recommendedName>
        <fullName evidence="2">SPW repeat-containing integral membrane domain-containing protein</fullName>
    </recommendedName>
</protein>
<comment type="caution">
    <text evidence="3">The sequence shown here is derived from an EMBL/GenBank/DDBJ whole genome shotgun (WGS) entry which is preliminary data.</text>
</comment>
<organism evidence="3">
    <name type="scientific">Rhizobium leguminosarum</name>
    <dbReference type="NCBI Taxonomy" id="384"/>
    <lineage>
        <taxon>Bacteria</taxon>
        <taxon>Pseudomonadati</taxon>
        <taxon>Pseudomonadota</taxon>
        <taxon>Alphaproteobacteria</taxon>
        <taxon>Hyphomicrobiales</taxon>
        <taxon>Rhizobiaceae</taxon>
        <taxon>Rhizobium/Agrobacterium group</taxon>
        <taxon>Rhizobium</taxon>
    </lineage>
</organism>
<feature type="transmembrane region" description="Helical" evidence="1">
    <location>
        <begin position="91"/>
        <end position="109"/>
    </location>
</feature>
<dbReference type="AlphaFoldDB" id="A0A179BJW5"/>
<dbReference type="Pfam" id="PF03779">
    <property type="entry name" value="SPW"/>
    <property type="match status" value="1"/>
</dbReference>
<feature type="transmembrane region" description="Helical" evidence="1">
    <location>
        <begin position="38"/>
        <end position="59"/>
    </location>
</feature>
<name>A0A179BJW5_RHILE</name>
<evidence type="ECO:0000256" key="1">
    <source>
        <dbReference type="SAM" id="Phobius"/>
    </source>
</evidence>